<proteinExistence type="predicted"/>
<gene>
    <name evidence="1" type="ORF">F8144_04140</name>
</gene>
<dbReference type="Proteomes" id="UP000442990">
    <property type="component" value="Unassembled WGS sequence"/>
</dbReference>
<organism evidence="1 2">
    <name type="scientific">Streptomyces triticiradicis</name>
    <dbReference type="NCBI Taxonomy" id="2651189"/>
    <lineage>
        <taxon>Bacteria</taxon>
        <taxon>Bacillati</taxon>
        <taxon>Actinomycetota</taxon>
        <taxon>Actinomycetes</taxon>
        <taxon>Kitasatosporales</taxon>
        <taxon>Streptomycetaceae</taxon>
        <taxon>Streptomyces</taxon>
    </lineage>
</organism>
<protein>
    <submittedName>
        <fullName evidence="1">Uncharacterized protein</fullName>
    </submittedName>
</protein>
<comment type="caution">
    <text evidence="1">The sequence shown here is derived from an EMBL/GenBank/DDBJ whole genome shotgun (WGS) entry which is preliminary data.</text>
</comment>
<dbReference type="EMBL" id="WBKG01000002">
    <property type="protein sequence ID" value="KAB1990241.1"/>
    <property type="molecule type" value="Genomic_DNA"/>
</dbReference>
<evidence type="ECO:0000313" key="1">
    <source>
        <dbReference type="EMBL" id="KAB1990241.1"/>
    </source>
</evidence>
<accession>A0A7J5DNB3</accession>
<name>A0A7J5DNB3_9ACTN</name>
<keyword evidence="2" id="KW-1185">Reference proteome</keyword>
<evidence type="ECO:0000313" key="2">
    <source>
        <dbReference type="Proteomes" id="UP000442990"/>
    </source>
</evidence>
<dbReference type="AlphaFoldDB" id="A0A7J5DNB3"/>
<sequence length="123" mass="13043">MEEPLTLRGPGWRSFPARFRVVGKSAEGRAAALAVEGVQQGGGERVLRSAVALAPVGGDGDDPLVIDEHRAGREQHGRRGLVDVFRAPRGGHGVVRVDVQRAGRAALLRSPRARSDHAIPSTT</sequence>
<reference evidence="1 2" key="1">
    <citation type="submission" date="2019-09" db="EMBL/GenBank/DDBJ databases">
        <title>Isolation and identification of active actinomycetes.</title>
        <authorList>
            <person name="Yu Z."/>
            <person name="Han C."/>
            <person name="Yu B."/>
        </authorList>
    </citation>
    <scope>NUCLEOTIDE SEQUENCE [LARGE SCALE GENOMIC DNA]</scope>
    <source>
        <strain evidence="1 2">NEAU-H2</strain>
    </source>
</reference>
<dbReference type="RefSeq" id="WP_151467834.1">
    <property type="nucleotide sequence ID" value="NZ_WBKG01000002.1"/>
</dbReference>